<reference evidence="6 7" key="1">
    <citation type="submission" date="2009-01" db="EMBL/GenBank/DDBJ databases">
        <authorList>
            <person name="Qin X."/>
            <person name="Bachman B."/>
            <person name="Battles P."/>
            <person name="Bell A."/>
            <person name="Bess C."/>
            <person name="Bickham C."/>
            <person name="Chaboub L."/>
            <person name="Chen D."/>
            <person name="Coyle M."/>
            <person name="Deiros D.R."/>
            <person name="Dinh H."/>
            <person name="Forbes L."/>
            <person name="Fowler G."/>
            <person name="Francisco L."/>
            <person name="Fu Q."/>
            <person name="Gubbala S."/>
            <person name="Hale W."/>
            <person name="Han Y."/>
            <person name="Hemphill L."/>
            <person name="Highlander S.K."/>
            <person name="Hirani K."/>
            <person name="Hogues M."/>
            <person name="Jackson L."/>
            <person name="Jakkamsetti A."/>
            <person name="Javaid M."/>
            <person name="Jiang H."/>
            <person name="Korchina V."/>
            <person name="Kovar C."/>
            <person name="Lara F."/>
            <person name="Lee S."/>
            <person name="Mata R."/>
            <person name="Mathew T."/>
            <person name="Moen C."/>
            <person name="Morales K."/>
            <person name="Munidasa M."/>
            <person name="Nazareth L."/>
            <person name="Ngo R."/>
            <person name="Nguyen L."/>
            <person name="Okwuonu G."/>
            <person name="Ongeri F."/>
            <person name="Patil S."/>
            <person name="Petrosino J."/>
            <person name="Pham C."/>
            <person name="Pham P."/>
            <person name="Pu L.-L."/>
            <person name="Puazo M."/>
            <person name="Raj R."/>
            <person name="Reid J."/>
            <person name="Rouhana J."/>
            <person name="Saada N."/>
            <person name="Shang Y."/>
            <person name="Simmons D."/>
            <person name="Thornton R."/>
            <person name="Warren J."/>
            <person name="Weissenberger G."/>
            <person name="Zhang J."/>
            <person name="Zhang L."/>
            <person name="Zhou C."/>
            <person name="Zhu D."/>
            <person name="Muzny D."/>
            <person name="Worley K."/>
            <person name="Gibbs R."/>
        </authorList>
    </citation>
    <scope>NUCLEOTIDE SEQUENCE [LARGE SCALE GENOMIC DNA]</scope>
    <source>
        <strain evidence="6 7">ATCC 33300</strain>
    </source>
</reference>
<feature type="domain" description="Peptide methionine sulphoxide reductase MsrA" evidence="5">
    <location>
        <begin position="36"/>
        <end position="186"/>
    </location>
</feature>
<dbReference type="EMBL" id="ACHB01000100">
    <property type="protein sequence ID" value="EEI89687.1"/>
    <property type="molecule type" value="Genomic_DNA"/>
</dbReference>
<dbReference type="GO" id="GO:0008113">
    <property type="term" value="F:peptide-methionine (S)-S-oxide reductase activity"/>
    <property type="evidence" value="ECO:0007669"/>
    <property type="project" value="UniProtKB-UniRule"/>
</dbReference>
<dbReference type="SUPFAM" id="SSF55068">
    <property type="entry name" value="Peptide methionine sulfoxide reductase"/>
    <property type="match status" value="1"/>
</dbReference>
<dbReference type="GO" id="GO:0033744">
    <property type="term" value="F:L-methionine:thioredoxin-disulfide S-oxidoreductase activity"/>
    <property type="evidence" value="ECO:0007669"/>
    <property type="project" value="RHEA"/>
</dbReference>
<proteinExistence type="inferred from homology"/>
<dbReference type="InterPro" id="IPR050162">
    <property type="entry name" value="MsrA_MetSO_reductase"/>
</dbReference>
<comment type="function">
    <text evidence="4">Has an important function as a repair enzyme for proteins that have been inactivated by oxidation. Catalyzes the reversible oxidation-reduction of methionine sulfoxide in proteins to methionine.</text>
</comment>
<dbReference type="InterPro" id="IPR036509">
    <property type="entry name" value="Met_Sox_Rdtase_MsrA_sf"/>
</dbReference>
<comment type="catalytic activity">
    <reaction evidence="2 4">
        <text>L-methionyl-[protein] + [thioredoxin]-disulfide + H2O = L-methionyl-(S)-S-oxide-[protein] + [thioredoxin]-dithiol</text>
        <dbReference type="Rhea" id="RHEA:14217"/>
        <dbReference type="Rhea" id="RHEA-COMP:10698"/>
        <dbReference type="Rhea" id="RHEA-COMP:10700"/>
        <dbReference type="Rhea" id="RHEA-COMP:12313"/>
        <dbReference type="Rhea" id="RHEA-COMP:12315"/>
        <dbReference type="ChEBI" id="CHEBI:15377"/>
        <dbReference type="ChEBI" id="CHEBI:16044"/>
        <dbReference type="ChEBI" id="CHEBI:29950"/>
        <dbReference type="ChEBI" id="CHEBI:44120"/>
        <dbReference type="ChEBI" id="CHEBI:50058"/>
        <dbReference type="EC" id="1.8.4.11"/>
    </reaction>
</comment>
<feature type="active site" evidence="4">
    <location>
        <position position="43"/>
    </location>
</feature>
<protein>
    <recommendedName>
        <fullName evidence="4">Peptide methionine sulfoxide reductase MsrA</fullName>
        <shortName evidence="4">Protein-methionine-S-oxide reductase</shortName>
        <ecNumber evidence="4">1.8.4.11</ecNumber>
    </recommendedName>
    <alternativeName>
        <fullName evidence="4">Peptide-methionine (S)-S-oxide reductase</fullName>
        <shortName evidence="4">Peptide Met(O) reductase</shortName>
    </alternativeName>
</protein>
<dbReference type="Gene3D" id="3.30.1060.10">
    <property type="entry name" value="Peptide methionine sulphoxide reductase MsrA"/>
    <property type="match status" value="1"/>
</dbReference>
<evidence type="ECO:0000313" key="7">
    <source>
        <dbReference type="Proteomes" id="UP000006241"/>
    </source>
</evidence>
<dbReference type="GO" id="GO:0005737">
    <property type="term" value="C:cytoplasm"/>
    <property type="evidence" value="ECO:0007669"/>
    <property type="project" value="TreeGrafter"/>
</dbReference>
<dbReference type="AlphaFoldDB" id="C2G4T6"/>
<keyword evidence="1 4" id="KW-0560">Oxidoreductase</keyword>
<sequence length="216" mass="24584">MKYSIMTLIIFTLSIGLVRSKNTTSVPQTERGNTQEIYFAGGCFWGTEHFFKQINGVKSTEVGYANGKTKNPTYDIVSHTKSGYAETVKVRYDPEKVALKTLIELYFKTIDPTSLNRQGNDIGEQYRTGIYYKDEKDLSVIKTCIAALSKNYLKPLAIEVKPLTNFYKAEDYHQDYLDKNPQGYCHIDPALFEMARKANQDTTKNKGKDSKKTSTH</sequence>
<name>C2G4T6_SPHSI</name>
<dbReference type="Pfam" id="PF01625">
    <property type="entry name" value="PMSR"/>
    <property type="match status" value="1"/>
</dbReference>
<evidence type="ECO:0000256" key="2">
    <source>
        <dbReference type="ARBA" id="ARBA00047806"/>
    </source>
</evidence>
<dbReference type="HOGENOM" id="CLU_031040_10_2_10"/>
<dbReference type="Proteomes" id="UP000006241">
    <property type="component" value="Unassembled WGS sequence"/>
</dbReference>
<evidence type="ECO:0000256" key="1">
    <source>
        <dbReference type="ARBA" id="ARBA00023002"/>
    </source>
</evidence>
<dbReference type="EC" id="1.8.4.11" evidence="4"/>
<organism evidence="6 7">
    <name type="scientific">Sphingobacterium spiritivorum ATCC 33300</name>
    <dbReference type="NCBI Taxonomy" id="525372"/>
    <lineage>
        <taxon>Bacteria</taxon>
        <taxon>Pseudomonadati</taxon>
        <taxon>Bacteroidota</taxon>
        <taxon>Sphingobacteriia</taxon>
        <taxon>Sphingobacteriales</taxon>
        <taxon>Sphingobacteriaceae</taxon>
        <taxon>Sphingobacterium</taxon>
    </lineage>
</organism>
<evidence type="ECO:0000256" key="4">
    <source>
        <dbReference type="HAMAP-Rule" id="MF_01401"/>
    </source>
</evidence>
<dbReference type="HAMAP" id="MF_01401">
    <property type="entry name" value="MsrA"/>
    <property type="match status" value="1"/>
</dbReference>
<accession>C2G4T6</accession>
<comment type="similarity">
    <text evidence="4">Belongs to the MsrA Met sulfoxide reductase family.</text>
</comment>
<dbReference type="PANTHER" id="PTHR42799">
    <property type="entry name" value="MITOCHONDRIAL PEPTIDE METHIONINE SULFOXIDE REDUCTASE"/>
    <property type="match status" value="1"/>
</dbReference>
<dbReference type="NCBIfam" id="TIGR00401">
    <property type="entry name" value="msrA"/>
    <property type="match status" value="1"/>
</dbReference>
<dbReference type="GO" id="GO:0034599">
    <property type="term" value="P:cellular response to oxidative stress"/>
    <property type="evidence" value="ECO:0007669"/>
    <property type="project" value="TreeGrafter"/>
</dbReference>
<dbReference type="PANTHER" id="PTHR42799:SF2">
    <property type="entry name" value="MITOCHONDRIAL PEPTIDE METHIONINE SULFOXIDE REDUCTASE"/>
    <property type="match status" value="1"/>
</dbReference>
<evidence type="ECO:0000259" key="5">
    <source>
        <dbReference type="Pfam" id="PF01625"/>
    </source>
</evidence>
<evidence type="ECO:0000313" key="6">
    <source>
        <dbReference type="EMBL" id="EEI89687.1"/>
    </source>
</evidence>
<dbReference type="InterPro" id="IPR002569">
    <property type="entry name" value="Met_Sox_Rdtase_MsrA_dom"/>
</dbReference>
<comment type="caution">
    <text evidence="6">The sequence shown here is derived from an EMBL/GenBank/DDBJ whole genome shotgun (WGS) entry which is preliminary data.</text>
</comment>
<gene>
    <name evidence="4 6" type="primary">msrA</name>
    <name evidence="6" type="ORF">HMPREF0765_4592</name>
</gene>
<evidence type="ECO:0000256" key="3">
    <source>
        <dbReference type="ARBA" id="ARBA00048782"/>
    </source>
</evidence>
<comment type="catalytic activity">
    <reaction evidence="3 4">
        <text>[thioredoxin]-disulfide + L-methionine + H2O = L-methionine (S)-S-oxide + [thioredoxin]-dithiol</text>
        <dbReference type="Rhea" id="RHEA:19993"/>
        <dbReference type="Rhea" id="RHEA-COMP:10698"/>
        <dbReference type="Rhea" id="RHEA-COMP:10700"/>
        <dbReference type="ChEBI" id="CHEBI:15377"/>
        <dbReference type="ChEBI" id="CHEBI:29950"/>
        <dbReference type="ChEBI" id="CHEBI:50058"/>
        <dbReference type="ChEBI" id="CHEBI:57844"/>
        <dbReference type="ChEBI" id="CHEBI:58772"/>
        <dbReference type="EC" id="1.8.4.11"/>
    </reaction>
</comment>